<dbReference type="PANTHER" id="PTHR46599">
    <property type="entry name" value="PIGGYBAC TRANSPOSABLE ELEMENT-DERIVED PROTEIN 4"/>
    <property type="match status" value="1"/>
</dbReference>
<keyword evidence="5" id="KW-1185">Reference proteome</keyword>
<gene>
    <name evidence="6" type="primary">LOC117237040</name>
</gene>
<feature type="transmembrane region" description="Helical" evidence="2">
    <location>
        <begin position="111"/>
        <end position="132"/>
    </location>
</feature>
<evidence type="ECO:0000313" key="6">
    <source>
        <dbReference type="RefSeq" id="XP_033356516.1"/>
    </source>
</evidence>
<keyword evidence="2" id="KW-1133">Transmembrane helix</keyword>
<name>A0A6J3KWJ8_9HYME</name>
<evidence type="ECO:0000313" key="5">
    <source>
        <dbReference type="Proteomes" id="UP000504631"/>
    </source>
</evidence>
<feature type="region of interest" description="Disordered" evidence="1">
    <location>
        <begin position="1"/>
        <end position="26"/>
    </location>
</feature>
<keyword evidence="2" id="KW-0812">Transmembrane</keyword>
<evidence type="ECO:0000256" key="2">
    <source>
        <dbReference type="SAM" id="Phobius"/>
    </source>
</evidence>
<dbReference type="PANTHER" id="PTHR46599:SF3">
    <property type="entry name" value="PIGGYBAC TRANSPOSABLE ELEMENT-DERIVED PROTEIN 4"/>
    <property type="match status" value="1"/>
</dbReference>
<reference evidence="6" key="1">
    <citation type="submission" date="2025-08" db="UniProtKB">
        <authorList>
            <consortium name="RefSeq"/>
        </authorList>
    </citation>
    <scope>IDENTIFICATION</scope>
    <source>
        <tissue evidence="6">Muscle</tissue>
    </source>
</reference>
<keyword evidence="2" id="KW-0472">Membrane</keyword>
<organism evidence="5 6">
    <name type="scientific">Bombus vosnesenskii</name>
    <dbReference type="NCBI Taxonomy" id="207650"/>
    <lineage>
        <taxon>Eukaryota</taxon>
        <taxon>Metazoa</taxon>
        <taxon>Ecdysozoa</taxon>
        <taxon>Arthropoda</taxon>
        <taxon>Hexapoda</taxon>
        <taxon>Insecta</taxon>
        <taxon>Pterygota</taxon>
        <taxon>Neoptera</taxon>
        <taxon>Endopterygota</taxon>
        <taxon>Hymenoptera</taxon>
        <taxon>Apocrita</taxon>
        <taxon>Aculeata</taxon>
        <taxon>Apoidea</taxon>
        <taxon>Anthophila</taxon>
        <taxon>Apidae</taxon>
        <taxon>Bombus</taxon>
        <taxon>Pyrobombus</taxon>
    </lineage>
</organism>
<dbReference type="InterPro" id="IPR029526">
    <property type="entry name" value="PGBD"/>
</dbReference>
<dbReference type="Pfam" id="PF13842">
    <property type="entry name" value="zf-Tnp_2"/>
    <property type="match status" value="1"/>
</dbReference>
<feature type="domain" description="PiggyBac transposable element-derived protein 4 C-terminal zinc-finger" evidence="3">
    <location>
        <begin position="508"/>
        <end position="544"/>
    </location>
</feature>
<proteinExistence type="predicted"/>
<feature type="domain" description="PiggyBac transposable element-derived protein" evidence="4">
    <location>
        <begin position="78"/>
        <end position="438"/>
    </location>
</feature>
<dbReference type="Pfam" id="PF13843">
    <property type="entry name" value="DDE_Tnp_1_7"/>
    <property type="match status" value="1"/>
</dbReference>
<dbReference type="GeneID" id="117237040"/>
<sequence length="548" mass="64226">MVRRYNRNRIISDTEDSSNDDVQRNDNDARLSERLNNCSGERQWKTPTATRNFEPRVIYYIDLNNGVQEASGLSRNSCPTSVFEYFFNQELVEMILKKSSKYRKKQGFTKVPYNITVADMYSAIAIIIYMSIVHLPTISMYWDTKPMYNFQFTRKIMSRDKFLRILRFLHFSDEDNNKINGKNIDATCKIQPVIDMLLSRFQSAYRPGRNIVVNESVMLWKDRMPFDECAPNERATFGLKTFILAECETGYVYNLKLYSRQLLRKLNSEPLGASGSIVLHLTKHLLQQGRTLFLNNYHSSPALYEILHKNRTNVCGIVRLKRKEMPYYGIIAKDINRLEKGQMLVRYNEIVAFCLWKDKKLISTLTTVHTPCMVLSTNIDQITGQYRKKPNVVLDCNTYMSGTNQIHQILQRHLSINKSMKWYKQYFVHLIEVTIFNSLVIWNSYHGNKKTFREIKENIISGLLKKYFIPVEIFHLKTEGSPKKFPLCIKSRCFPKKIPPTAKKCHPTKHCVLCRENKIRKQTSYFCNDCNVPLCIVPCFELFHTTKI</sequence>
<evidence type="ECO:0000259" key="4">
    <source>
        <dbReference type="Pfam" id="PF13843"/>
    </source>
</evidence>
<evidence type="ECO:0000256" key="1">
    <source>
        <dbReference type="SAM" id="MobiDB-lite"/>
    </source>
</evidence>
<dbReference type="AlphaFoldDB" id="A0A6J3KWJ8"/>
<protein>
    <submittedName>
        <fullName evidence="6">PiggyBac transposable element-derived protein 4-like</fullName>
    </submittedName>
</protein>
<dbReference type="KEGG" id="bvk:117237040"/>
<accession>A0A6J3KWJ8</accession>
<dbReference type="RefSeq" id="XP_033356516.1">
    <property type="nucleotide sequence ID" value="XM_033500625.1"/>
</dbReference>
<dbReference type="Proteomes" id="UP000504631">
    <property type="component" value="Unplaced"/>
</dbReference>
<evidence type="ECO:0000259" key="3">
    <source>
        <dbReference type="Pfam" id="PF13842"/>
    </source>
</evidence>
<dbReference type="InterPro" id="IPR032718">
    <property type="entry name" value="PGBD4_Znf_C"/>
</dbReference>